<sequence>MILAIDGRPVTQTDELVVAIRAMAPGDTVELTVRPGGDASQERDVEVVLDEATSE</sequence>
<dbReference type="SUPFAM" id="SSF50156">
    <property type="entry name" value="PDZ domain-like"/>
    <property type="match status" value="1"/>
</dbReference>
<protein>
    <recommendedName>
        <fullName evidence="1">PDZ domain-containing protein</fullName>
    </recommendedName>
</protein>
<dbReference type="Gene3D" id="2.30.42.10">
    <property type="match status" value="1"/>
</dbReference>
<evidence type="ECO:0000259" key="1">
    <source>
        <dbReference type="Pfam" id="PF13180"/>
    </source>
</evidence>
<dbReference type="Proteomes" id="UP001321475">
    <property type="component" value="Chromosome"/>
</dbReference>
<dbReference type="Pfam" id="PF13180">
    <property type="entry name" value="PDZ_2"/>
    <property type="match status" value="1"/>
</dbReference>
<accession>A0ABN6XBR7</accession>
<dbReference type="EMBL" id="AP027729">
    <property type="protein sequence ID" value="BDZ40928.1"/>
    <property type="molecule type" value="Genomic_DNA"/>
</dbReference>
<name>A0ABN6XBR7_9CELL</name>
<reference evidence="3" key="1">
    <citation type="journal article" date="2019" name="Int. J. Syst. Evol. Microbiol.">
        <title>The Global Catalogue of Microorganisms (GCM) 10K type strain sequencing project: providing services to taxonomists for standard genome sequencing and annotation.</title>
        <authorList>
            <consortium name="The Broad Institute Genomics Platform"/>
            <consortium name="The Broad Institute Genome Sequencing Center for Infectious Disease"/>
            <person name="Wu L."/>
            <person name="Ma J."/>
        </authorList>
    </citation>
    <scope>NUCLEOTIDE SEQUENCE [LARGE SCALE GENOMIC DNA]</scope>
    <source>
        <strain evidence="3">NBRC 108565</strain>
    </source>
</reference>
<evidence type="ECO:0000313" key="3">
    <source>
        <dbReference type="Proteomes" id="UP001321475"/>
    </source>
</evidence>
<feature type="domain" description="PDZ" evidence="1">
    <location>
        <begin position="2"/>
        <end position="39"/>
    </location>
</feature>
<gene>
    <name evidence="2" type="ORF">GCM10025865_02270</name>
</gene>
<keyword evidence="3" id="KW-1185">Reference proteome</keyword>
<dbReference type="InterPro" id="IPR036034">
    <property type="entry name" value="PDZ_sf"/>
</dbReference>
<proteinExistence type="predicted"/>
<evidence type="ECO:0000313" key="2">
    <source>
        <dbReference type="EMBL" id="BDZ40928.1"/>
    </source>
</evidence>
<organism evidence="2 3">
    <name type="scientific">Paraoerskovia sediminicola</name>
    <dbReference type="NCBI Taxonomy" id="1138587"/>
    <lineage>
        <taxon>Bacteria</taxon>
        <taxon>Bacillati</taxon>
        <taxon>Actinomycetota</taxon>
        <taxon>Actinomycetes</taxon>
        <taxon>Micrococcales</taxon>
        <taxon>Cellulomonadaceae</taxon>
        <taxon>Paraoerskovia</taxon>
    </lineage>
</organism>
<dbReference type="InterPro" id="IPR001478">
    <property type="entry name" value="PDZ"/>
</dbReference>